<feature type="non-terminal residue" evidence="2">
    <location>
        <position position="113"/>
    </location>
</feature>
<evidence type="ECO:0000313" key="3">
    <source>
        <dbReference type="Proteomes" id="UP000549499"/>
    </source>
</evidence>
<accession>A0A7K5HLR9</accession>
<sequence>LVSEFSTGTLVLQIFWQICYIFPSFRDIGTIIRSLGCFPTEAEVQEVITKVEEESSTGHINLEKFLPVMTKIILSKRFCPIPEDVLLHAFKALDQNKCEYIAKEDLVKYLTEE</sequence>
<dbReference type="AlphaFoldDB" id="A0A7K5HLR9"/>
<dbReference type="EMBL" id="VYZB01000146">
    <property type="protein sequence ID" value="NWS70139.1"/>
    <property type="molecule type" value="Genomic_DNA"/>
</dbReference>
<dbReference type="SUPFAM" id="SSF47473">
    <property type="entry name" value="EF-hand"/>
    <property type="match status" value="1"/>
</dbReference>
<name>A0A7K5HLR9_CROSL</name>
<feature type="domain" description="EF-hand" evidence="1">
    <location>
        <begin position="81"/>
        <end position="113"/>
    </location>
</feature>
<dbReference type="OrthoDB" id="10260307at2759"/>
<dbReference type="InterPro" id="IPR002048">
    <property type="entry name" value="EF_hand_dom"/>
</dbReference>
<dbReference type="PANTHER" id="PTHR46763">
    <property type="entry name" value="DYNEIN REGULATORY COMPLEX PROTEIN 8"/>
    <property type="match status" value="1"/>
</dbReference>
<dbReference type="InterPro" id="IPR011992">
    <property type="entry name" value="EF-hand-dom_pair"/>
</dbReference>
<dbReference type="Gene3D" id="1.10.238.10">
    <property type="entry name" value="EF-hand"/>
    <property type="match status" value="1"/>
</dbReference>
<protein>
    <submittedName>
        <fullName evidence="2">DRC8 protein</fullName>
    </submittedName>
</protein>
<dbReference type="GO" id="GO:0097228">
    <property type="term" value="C:sperm principal piece"/>
    <property type="evidence" value="ECO:0007669"/>
    <property type="project" value="TreeGrafter"/>
</dbReference>
<evidence type="ECO:0000259" key="1">
    <source>
        <dbReference type="PROSITE" id="PS50222"/>
    </source>
</evidence>
<dbReference type="GO" id="GO:0005509">
    <property type="term" value="F:calcium ion binding"/>
    <property type="evidence" value="ECO:0007669"/>
    <property type="project" value="InterPro"/>
</dbReference>
<proteinExistence type="predicted"/>
<evidence type="ECO:0000313" key="2">
    <source>
        <dbReference type="EMBL" id="NWS70139.1"/>
    </source>
</evidence>
<gene>
    <name evidence="2" type="primary">Efcab2</name>
    <name evidence="2" type="ORF">CROSUL_R00912</name>
</gene>
<feature type="non-terminal residue" evidence="2">
    <location>
        <position position="1"/>
    </location>
</feature>
<keyword evidence="3" id="KW-1185">Reference proteome</keyword>
<dbReference type="PROSITE" id="PS50222">
    <property type="entry name" value="EF_HAND_2"/>
    <property type="match status" value="1"/>
</dbReference>
<dbReference type="Proteomes" id="UP000549499">
    <property type="component" value="Unassembled WGS sequence"/>
</dbReference>
<dbReference type="PANTHER" id="PTHR46763:SF1">
    <property type="entry name" value="DYNEIN REGULATORY COMPLEX PROTEIN 8"/>
    <property type="match status" value="1"/>
</dbReference>
<organism evidence="2 3">
    <name type="scientific">Crotophaga sulcirostris</name>
    <name type="common">Groove-billed ani</name>
    <dbReference type="NCBI Taxonomy" id="33598"/>
    <lineage>
        <taxon>Eukaryota</taxon>
        <taxon>Metazoa</taxon>
        <taxon>Chordata</taxon>
        <taxon>Craniata</taxon>
        <taxon>Vertebrata</taxon>
        <taxon>Euteleostomi</taxon>
        <taxon>Archelosauria</taxon>
        <taxon>Archosauria</taxon>
        <taxon>Dinosauria</taxon>
        <taxon>Saurischia</taxon>
        <taxon>Theropoda</taxon>
        <taxon>Coelurosauria</taxon>
        <taxon>Aves</taxon>
        <taxon>Neognathae</taxon>
        <taxon>Neoaves</taxon>
        <taxon>Otidimorphae</taxon>
        <taxon>Cuculiformes</taxon>
        <taxon>Crotophagidae</taxon>
        <taxon>Crotophaga</taxon>
    </lineage>
</organism>
<reference evidence="2 3" key="1">
    <citation type="submission" date="2019-09" db="EMBL/GenBank/DDBJ databases">
        <title>Bird 10,000 Genomes (B10K) Project - Family phase.</title>
        <authorList>
            <person name="Zhang G."/>
        </authorList>
    </citation>
    <scope>NUCLEOTIDE SEQUENCE [LARGE SCALE GENOMIC DNA]</scope>
    <source>
        <strain evidence="2">B10K-DU-003-44</strain>
        <tissue evidence="2">Muscle</tissue>
    </source>
</reference>
<comment type="caution">
    <text evidence="2">The sequence shown here is derived from an EMBL/GenBank/DDBJ whole genome shotgun (WGS) entry which is preliminary data.</text>
</comment>